<protein>
    <submittedName>
        <fullName evidence="1">Haloacid dehalogenase-like hydrolase (HAD) superfamily protein</fullName>
    </submittedName>
</protein>
<dbReference type="EMBL" id="BJWL01000020">
    <property type="protein sequence ID" value="GFZ08852.1"/>
    <property type="molecule type" value="Genomic_DNA"/>
</dbReference>
<gene>
    <name evidence="1" type="ORF">Acr_20g0006600</name>
</gene>
<organism evidence="1 2">
    <name type="scientific">Actinidia rufa</name>
    <dbReference type="NCBI Taxonomy" id="165716"/>
    <lineage>
        <taxon>Eukaryota</taxon>
        <taxon>Viridiplantae</taxon>
        <taxon>Streptophyta</taxon>
        <taxon>Embryophyta</taxon>
        <taxon>Tracheophyta</taxon>
        <taxon>Spermatophyta</taxon>
        <taxon>Magnoliopsida</taxon>
        <taxon>eudicotyledons</taxon>
        <taxon>Gunneridae</taxon>
        <taxon>Pentapetalae</taxon>
        <taxon>asterids</taxon>
        <taxon>Ericales</taxon>
        <taxon>Actinidiaceae</taxon>
        <taxon>Actinidia</taxon>
    </lineage>
</organism>
<evidence type="ECO:0000313" key="1">
    <source>
        <dbReference type="EMBL" id="GFZ08852.1"/>
    </source>
</evidence>
<dbReference type="InterPro" id="IPR036412">
    <property type="entry name" value="HAD-like_sf"/>
</dbReference>
<reference evidence="1 2" key="1">
    <citation type="submission" date="2019-07" db="EMBL/GenBank/DDBJ databases">
        <title>De Novo Assembly of kiwifruit Actinidia rufa.</title>
        <authorList>
            <person name="Sugita-Konishi S."/>
            <person name="Sato K."/>
            <person name="Mori E."/>
            <person name="Abe Y."/>
            <person name="Kisaki G."/>
            <person name="Hamano K."/>
            <person name="Suezawa K."/>
            <person name="Otani M."/>
            <person name="Fukuda T."/>
            <person name="Manabe T."/>
            <person name="Gomi K."/>
            <person name="Tabuchi M."/>
            <person name="Akimitsu K."/>
            <person name="Kataoka I."/>
        </authorList>
    </citation>
    <scope>NUCLEOTIDE SEQUENCE [LARGE SCALE GENOMIC DNA]</scope>
    <source>
        <strain evidence="2">cv. Fuchu</strain>
    </source>
</reference>
<proteinExistence type="predicted"/>
<dbReference type="Gene3D" id="3.40.50.1000">
    <property type="entry name" value="HAD superfamily/HAD-like"/>
    <property type="match status" value="1"/>
</dbReference>
<accession>A0A7J0GDN2</accession>
<keyword evidence="2" id="KW-1185">Reference proteome</keyword>
<dbReference type="PANTHER" id="PTHR12725:SF81">
    <property type="entry name" value="OS03G0701200 PROTEIN"/>
    <property type="match status" value="1"/>
</dbReference>
<dbReference type="NCBIfam" id="TIGR01993">
    <property type="entry name" value="Pyr-5-nucltdase"/>
    <property type="match status" value="1"/>
</dbReference>
<dbReference type="AlphaFoldDB" id="A0A7J0GDN2"/>
<dbReference type="OrthoDB" id="1065058at2759"/>
<keyword evidence="1" id="KW-0378">Hydrolase</keyword>
<dbReference type="GO" id="GO:0016787">
    <property type="term" value="F:hydrolase activity"/>
    <property type="evidence" value="ECO:0007669"/>
    <property type="project" value="UniProtKB-KW"/>
</dbReference>
<name>A0A7J0GDN2_9ERIC</name>
<dbReference type="InterPro" id="IPR023214">
    <property type="entry name" value="HAD_sf"/>
</dbReference>
<dbReference type="SUPFAM" id="SSF56784">
    <property type="entry name" value="HAD-like"/>
    <property type="match status" value="2"/>
</dbReference>
<evidence type="ECO:0000313" key="2">
    <source>
        <dbReference type="Proteomes" id="UP000585474"/>
    </source>
</evidence>
<comment type="caution">
    <text evidence="1">The sequence shown here is derived from an EMBL/GenBank/DDBJ whole genome shotgun (WGS) entry which is preliminary data.</text>
</comment>
<dbReference type="PANTHER" id="PTHR12725">
    <property type="entry name" value="HALOACID DEHALOGENASE-LIKE HYDROLASE"/>
    <property type="match status" value="1"/>
</dbReference>
<sequence>MDSCNKSIRDSLLLSITSSSIGIGEATKRNIDDFLVEKCGFPETQAKILRVELFKTYGSSLAGLRALGYDIDADDYHSFVHGRLPYDSIKPDAQLRNLLRSINQRKIIFTNSDRIHATKALDRLGIRDCFEQIVCFETLNPNLAKSTRPDEFPVVLKPSLDAFRIAIDVAEIDPRRTVRRQACFSCRINCENCDGDRDRRLSLNDVLFSFLFCFQLFLDDSIRNVAAGKAVGLRTTLVGKSVKIKEADYVLETVNSLAQAIPEIWLGEGQRMNRTRSQIDPILATAPVGA</sequence>
<dbReference type="InterPro" id="IPR010237">
    <property type="entry name" value="Pyr-5-nucltdase"/>
</dbReference>
<dbReference type="Proteomes" id="UP000585474">
    <property type="component" value="Unassembled WGS sequence"/>
</dbReference>